<keyword evidence="2" id="KW-0472">Membrane</keyword>
<keyword evidence="1" id="KW-0175">Coiled coil</keyword>
<organism evidence="3 4">
    <name type="scientific">Ralstonia holmesii</name>
    <dbReference type="NCBI Taxonomy" id="3058602"/>
    <lineage>
        <taxon>Bacteria</taxon>
        <taxon>Pseudomonadati</taxon>
        <taxon>Pseudomonadota</taxon>
        <taxon>Betaproteobacteria</taxon>
        <taxon>Burkholderiales</taxon>
        <taxon>Burkholderiaceae</taxon>
        <taxon>Ralstonia</taxon>
    </lineage>
</organism>
<reference evidence="3 4" key="1">
    <citation type="submission" date="2023-07" db="EMBL/GenBank/DDBJ databases">
        <authorList>
            <person name="Peeters C."/>
        </authorList>
    </citation>
    <scope>NUCLEOTIDE SEQUENCE [LARGE SCALE GENOMIC DNA]</scope>
    <source>
        <strain evidence="3 4">LMG 18096</strain>
    </source>
</reference>
<proteinExistence type="predicted"/>
<feature type="transmembrane region" description="Helical" evidence="2">
    <location>
        <begin position="258"/>
        <end position="277"/>
    </location>
</feature>
<gene>
    <name evidence="3" type="ORF">LMG18096_01989</name>
</gene>
<dbReference type="AlphaFoldDB" id="A0ABC8QE42"/>
<dbReference type="PANTHER" id="PTHR32309:SF13">
    <property type="entry name" value="FERRIC ENTEROBACTIN TRANSPORT PROTEIN FEPE"/>
    <property type="match status" value="1"/>
</dbReference>
<evidence type="ECO:0008006" key="5">
    <source>
        <dbReference type="Google" id="ProtNLM"/>
    </source>
</evidence>
<evidence type="ECO:0000313" key="3">
    <source>
        <dbReference type="EMBL" id="CAJ0787605.1"/>
    </source>
</evidence>
<keyword evidence="2" id="KW-0812">Transmembrane</keyword>
<evidence type="ECO:0000256" key="2">
    <source>
        <dbReference type="SAM" id="Phobius"/>
    </source>
</evidence>
<evidence type="ECO:0000313" key="4">
    <source>
        <dbReference type="Proteomes" id="UP001189663"/>
    </source>
</evidence>
<keyword evidence="4" id="KW-1185">Reference proteome</keyword>
<dbReference type="PANTHER" id="PTHR32309">
    <property type="entry name" value="TYROSINE-PROTEIN KINASE"/>
    <property type="match status" value="1"/>
</dbReference>
<evidence type="ECO:0000256" key="1">
    <source>
        <dbReference type="SAM" id="Coils"/>
    </source>
</evidence>
<keyword evidence="2" id="KW-1133">Transmembrane helix</keyword>
<dbReference type="InterPro" id="IPR050445">
    <property type="entry name" value="Bact_polysacc_biosynth/exp"/>
</dbReference>
<accession>A0ABC8QE42</accession>
<sequence>MPTDENRFGTGLDDVGAFIRRHALRLAVFTTIGASAALAATFIMRPLWQAQVTVQNGQLYWVTSTGPTVVNIEPPARTVDRLKVATFQDTVLKQLKLPLNEGVSPETDLIRRSFEVRLLRNSDLIELAVRGYSPADASHVLQQYVRNLAEEHASLAKPTLDRLSEDMRQVEADLSGARARQAELERREQERSRTSIAGKFSENVLLDNMVNSTAADIRLLQQRKNTLQEQLNPERTFNTRVIGETVVSRDPVFPKRPLFTVSGGLIGLVLGLIYCALRGDRLKSHRRKM</sequence>
<feature type="transmembrane region" description="Helical" evidence="2">
    <location>
        <begin position="26"/>
        <end position="48"/>
    </location>
</feature>
<protein>
    <recommendedName>
        <fullName evidence="5">Polysaccharide chain length determinant N-terminal domain-containing protein</fullName>
    </recommendedName>
</protein>
<name>A0ABC8QE42_9RALS</name>
<comment type="caution">
    <text evidence="3">The sequence shown here is derived from an EMBL/GenBank/DDBJ whole genome shotgun (WGS) entry which is preliminary data.</text>
</comment>
<dbReference type="Proteomes" id="UP001189663">
    <property type="component" value="Unassembled WGS sequence"/>
</dbReference>
<feature type="coiled-coil region" evidence="1">
    <location>
        <begin position="160"/>
        <end position="230"/>
    </location>
</feature>
<dbReference type="EMBL" id="CATZAT010000003">
    <property type="protein sequence ID" value="CAJ0787605.1"/>
    <property type="molecule type" value="Genomic_DNA"/>
</dbReference>